<organism evidence="1 2">
    <name type="scientific">Rhodococcus rhodnii LMG 5362</name>
    <dbReference type="NCBI Taxonomy" id="1273125"/>
    <lineage>
        <taxon>Bacteria</taxon>
        <taxon>Bacillati</taxon>
        <taxon>Actinomycetota</taxon>
        <taxon>Actinomycetes</taxon>
        <taxon>Mycobacteriales</taxon>
        <taxon>Nocardiaceae</taxon>
        <taxon>Rhodococcus</taxon>
    </lineage>
</organism>
<accession>R7WHT8</accession>
<evidence type="ECO:0000313" key="2">
    <source>
        <dbReference type="Proteomes" id="UP000013525"/>
    </source>
</evidence>
<protein>
    <submittedName>
        <fullName evidence="1">Uncharacterized protein</fullName>
    </submittedName>
</protein>
<dbReference type="AlphaFoldDB" id="R7WHT8"/>
<sequence length="73" mass="8328">MTDVTIPFVFGMTRAQDVYGVVRGSRHVRPTDHTRCRSEQDDPAVVADRRPRTFRRPESCEYLPVHRAVVACG</sequence>
<evidence type="ECO:0000313" key="1">
    <source>
        <dbReference type="EMBL" id="EOM74706.1"/>
    </source>
</evidence>
<keyword evidence="2" id="KW-1185">Reference proteome</keyword>
<dbReference type="EMBL" id="APMY01000125">
    <property type="protein sequence ID" value="EOM74706.1"/>
    <property type="molecule type" value="Genomic_DNA"/>
</dbReference>
<proteinExistence type="predicted"/>
<name>R7WHT8_9NOCA</name>
<gene>
    <name evidence="1" type="ORF">Rrhod_3973</name>
</gene>
<reference evidence="1 2" key="1">
    <citation type="journal article" date="2013" name="Genome Announc.">
        <title>Draft Genome Sequence of Rhodococcus rhodnii Strain LMG5362, a Symbiont of Rhodnius prolixus (Hemiptera, Reduviidae, Triatominae), the Principle Vector of Trypanosoma cruzi.</title>
        <authorList>
            <person name="Pachebat J.A."/>
            <person name="van Keulen G."/>
            <person name="Whitten M.M."/>
            <person name="Girdwood S."/>
            <person name="Del Sol R."/>
            <person name="Dyson P.J."/>
            <person name="Facey P.D."/>
        </authorList>
    </citation>
    <scope>NUCLEOTIDE SEQUENCE [LARGE SCALE GENOMIC DNA]</scope>
    <source>
        <strain evidence="1 2">LMG 5362</strain>
    </source>
</reference>
<dbReference type="Proteomes" id="UP000013525">
    <property type="component" value="Unassembled WGS sequence"/>
</dbReference>
<comment type="caution">
    <text evidence="1">The sequence shown here is derived from an EMBL/GenBank/DDBJ whole genome shotgun (WGS) entry which is preliminary data.</text>
</comment>